<dbReference type="Proteomes" id="UP000481852">
    <property type="component" value="Unassembled WGS sequence"/>
</dbReference>
<proteinExistence type="predicted"/>
<reference evidence="1 2" key="1">
    <citation type="submission" date="2019-08" db="EMBL/GenBank/DDBJ databases">
        <title>In-depth cultivation of the pig gut microbiome towards novel bacterial diversity and tailored functional studies.</title>
        <authorList>
            <person name="Wylensek D."/>
            <person name="Hitch T.C.A."/>
            <person name="Clavel T."/>
        </authorList>
    </citation>
    <scope>NUCLEOTIDE SEQUENCE [LARGE SCALE GENOMIC DNA]</scope>
    <source>
        <strain evidence="1 2">Oil+RF-744-WCA-WT-11</strain>
    </source>
</reference>
<comment type="caution">
    <text evidence="1">The sequence shown here is derived from an EMBL/GenBank/DDBJ whole genome shotgun (WGS) entry which is preliminary data.</text>
</comment>
<accession>A0A6L5X209</accession>
<dbReference type="AlphaFoldDB" id="A0A6L5X209"/>
<evidence type="ECO:0000313" key="2">
    <source>
        <dbReference type="Proteomes" id="UP000481852"/>
    </source>
</evidence>
<name>A0A6L5X209_9FIRM</name>
<organism evidence="1 2">
    <name type="scientific">Porcincola intestinalis</name>
    <dbReference type="NCBI Taxonomy" id="2606632"/>
    <lineage>
        <taxon>Bacteria</taxon>
        <taxon>Bacillati</taxon>
        <taxon>Bacillota</taxon>
        <taxon>Clostridia</taxon>
        <taxon>Lachnospirales</taxon>
        <taxon>Lachnospiraceae</taxon>
        <taxon>Porcincola</taxon>
    </lineage>
</organism>
<dbReference type="RefSeq" id="WP_154521951.1">
    <property type="nucleotide sequence ID" value="NZ_VULZ01000001.1"/>
</dbReference>
<keyword evidence="2" id="KW-1185">Reference proteome</keyword>
<protein>
    <submittedName>
        <fullName evidence="1">Uncharacterized protein</fullName>
    </submittedName>
</protein>
<evidence type="ECO:0000313" key="1">
    <source>
        <dbReference type="EMBL" id="MSS13675.1"/>
    </source>
</evidence>
<gene>
    <name evidence="1" type="ORF">FYJ35_01180</name>
</gene>
<dbReference type="EMBL" id="VULZ01000001">
    <property type="protein sequence ID" value="MSS13675.1"/>
    <property type="molecule type" value="Genomic_DNA"/>
</dbReference>
<sequence>MDVTMTLIITIAVSGGLLGILDGNTEMVVLALLIAPLAYLETKLNERRDDRTDHILEFRNMVTGDTFNLARVLDELFRMRDLTLQRSKDALDDADRISNIAMYRAYISAIEIVRRGGKRYGKSEEGKGTNSINSKG</sequence>